<dbReference type="Pfam" id="PF13870">
    <property type="entry name" value="CCDC113_CCDC96_CC"/>
    <property type="match status" value="1"/>
</dbReference>
<evidence type="ECO:0000313" key="6">
    <source>
        <dbReference type="EMBL" id="CAF4459127.1"/>
    </source>
</evidence>
<dbReference type="PANTHER" id="PTHR15654">
    <property type="entry name" value="COILED-COIL DOMAIN-CONTAINING PROTEIN 113-RELATED"/>
    <property type="match status" value="1"/>
</dbReference>
<dbReference type="EMBL" id="CAJOAY010036712">
    <property type="protein sequence ID" value="CAF4459127.1"/>
    <property type="molecule type" value="Genomic_DNA"/>
</dbReference>
<keyword evidence="2 4" id="KW-0175">Coiled coil</keyword>
<dbReference type="InterPro" id="IPR025254">
    <property type="entry name" value="CCDC113/CCDC96_CC"/>
</dbReference>
<accession>A0A820SZJ8</accession>
<comment type="caution">
    <text evidence="6">The sequence shown here is derived from an EMBL/GenBank/DDBJ whole genome shotgun (WGS) entry which is preliminary data.</text>
</comment>
<feature type="non-terminal residue" evidence="6">
    <location>
        <position position="69"/>
    </location>
</feature>
<evidence type="ECO:0000259" key="5">
    <source>
        <dbReference type="Pfam" id="PF13870"/>
    </source>
</evidence>
<dbReference type="GO" id="GO:0036064">
    <property type="term" value="C:ciliary basal body"/>
    <property type="evidence" value="ECO:0007669"/>
    <property type="project" value="TreeGrafter"/>
</dbReference>
<evidence type="ECO:0000256" key="2">
    <source>
        <dbReference type="ARBA" id="ARBA00023054"/>
    </source>
</evidence>
<feature type="domain" description="CCDC113/CCDC96 coiled-coil" evidence="5">
    <location>
        <begin position="10"/>
        <end position="69"/>
    </location>
</feature>
<reference evidence="6" key="1">
    <citation type="submission" date="2021-02" db="EMBL/GenBank/DDBJ databases">
        <authorList>
            <person name="Nowell W R."/>
        </authorList>
    </citation>
    <scope>NUCLEOTIDE SEQUENCE</scope>
</reference>
<proteinExistence type="predicted"/>
<evidence type="ECO:0000313" key="7">
    <source>
        <dbReference type="Proteomes" id="UP000663881"/>
    </source>
</evidence>
<evidence type="ECO:0000256" key="1">
    <source>
        <dbReference type="ARBA" id="ARBA00004138"/>
    </source>
</evidence>
<gene>
    <name evidence="6" type="ORF">OKA104_LOCUS54588</name>
</gene>
<dbReference type="InterPro" id="IPR051885">
    <property type="entry name" value="CC_CF"/>
</dbReference>
<name>A0A820SZJ8_9BILA</name>
<dbReference type="GO" id="GO:0060271">
    <property type="term" value="P:cilium assembly"/>
    <property type="evidence" value="ECO:0007669"/>
    <property type="project" value="TreeGrafter"/>
</dbReference>
<organism evidence="6 7">
    <name type="scientific">Adineta steineri</name>
    <dbReference type="NCBI Taxonomy" id="433720"/>
    <lineage>
        <taxon>Eukaryota</taxon>
        <taxon>Metazoa</taxon>
        <taxon>Spiralia</taxon>
        <taxon>Gnathifera</taxon>
        <taxon>Rotifera</taxon>
        <taxon>Eurotatoria</taxon>
        <taxon>Bdelloidea</taxon>
        <taxon>Adinetida</taxon>
        <taxon>Adinetidae</taxon>
        <taxon>Adineta</taxon>
    </lineage>
</organism>
<sequence length="69" mass="8532">EVENYLTQLREKEEDLIKTRHENIRLKNQLKKRELQLKSKEELAEGFHMIDFEQLKIENQTYSEKIEER</sequence>
<dbReference type="AlphaFoldDB" id="A0A820SZJ8"/>
<dbReference type="GO" id="GO:0005930">
    <property type="term" value="C:axoneme"/>
    <property type="evidence" value="ECO:0007669"/>
    <property type="project" value="TreeGrafter"/>
</dbReference>
<feature type="non-terminal residue" evidence="6">
    <location>
        <position position="1"/>
    </location>
</feature>
<dbReference type="Proteomes" id="UP000663881">
    <property type="component" value="Unassembled WGS sequence"/>
</dbReference>
<evidence type="ECO:0000256" key="4">
    <source>
        <dbReference type="SAM" id="Coils"/>
    </source>
</evidence>
<keyword evidence="3" id="KW-0966">Cell projection</keyword>
<dbReference type="PANTHER" id="PTHR15654:SF1">
    <property type="entry name" value="COILED-COIL DOMAIN-CONTAINING PROTEIN 96"/>
    <property type="match status" value="1"/>
</dbReference>
<protein>
    <recommendedName>
        <fullName evidence="5">CCDC113/CCDC96 coiled-coil domain-containing protein</fullName>
    </recommendedName>
</protein>
<evidence type="ECO:0000256" key="3">
    <source>
        <dbReference type="ARBA" id="ARBA00023273"/>
    </source>
</evidence>
<feature type="coiled-coil region" evidence="4">
    <location>
        <begin position="2"/>
        <end position="43"/>
    </location>
</feature>
<comment type="subcellular location">
    <subcellularLocation>
        <location evidence="1">Cell projection</location>
        <location evidence="1">Cilium</location>
    </subcellularLocation>
</comment>